<evidence type="ECO:0000256" key="7">
    <source>
        <dbReference type="PROSITE-ProRule" id="PRU00433"/>
    </source>
</evidence>
<evidence type="ECO:0000256" key="5">
    <source>
        <dbReference type="ARBA" id="ARBA00023004"/>
    </source>
</evidence>
<keyword evidence="12" id="KW-1185">Reference proteome</keyword>
<dbReference type="GO" id="GO:0009055">
    <property type="term" value="F:electron transfer activity"/>
    <property type="evidence" value="ECO:0007669"/>
    <property type="project" value="InterPro"/>
</dbReference>
<keyword evidence="9" id="KW-0732">Signal</keyword>
<evidence type="ECO:0000256" key="8">
    <source>
        <dbReference type="SAM" id="MobiDB-lite"/>
    </source>
</evidence>
<keyword evidence="1 6" id="KW-0853">WD repeat</keyword>
<feature type="region of interest" description="Disordered" evidence="8">
    <location>
        <begin position="545"/>
        <end position="566"/>
    </location>
</feature>
<keyword evidence="2 7" id="KW-0349">Heme</keyword>
<keyword evidence="5 7" id="KW-0408">Iron</keyword>
<sequence length="566" mass="64235">MFAKFHSILITLLFCGSLQAQKVTYDDHVRQIFKADCSECHNANKAKGGLDLTSYAQTMAGSSAGSIIEAGDPESSVLFECITTNDSDIRMPPKGAHMNKNDVEMIKRWILGGGLENRSSKKKIFVKNDAFKASESKKGQVIMPQQLNLIPWHFHQHHGPARSMAASPFSPLIAFGLYKQVSLYHSDTQKLLGYLDFPEGNINDLSFSADGQYLLAAGGHIGNEGFCVIWHVNSGCRIFTLKHDPMDVHVAHISPDMKLLAIGSNDKKIKIYSLENKELLIEEKAHSEWVSALRFSPNGKYLASGDRNGQIIIWDAQELSKLHTLYKHKGRISAISWRPDSKVFASSSEDSSIMFFDPQKASSLKTLKPHKGYINSVSFNQKGEICSTGHDRFIRVHDANYKQIANYDCKQRAPLLTALYHNDKIIASNYSGRMLVKDKQSKEAQFISLRPQNLVQVNSQLKQEEQVNIEKERLNRQRHMEMYKEFNFKEQVQALKLEQLYTIDEIKSALAEKRDHISLNRLYTQNAQHFHKAYRLKKLAHKSLTKQNQLSQRMSDYDGKTLNASQ</sequence>
<evidence type="ECO:0000313" key="12">
    <source>
        <dbReference type="Proteomes" id="UP000004947"/>
    </source>
</evidence>
<dbReference type="Proteomes" id="UP000004947">
    <property type="component" value="Unassembled WGS sequence"/>
</dbReference>
<dbReference type="PANTHER" id="PTHR19848:SF8">
    <property type="entry name" value="F-BOX AND WD REPEAT DOMAIN CONTAINING 7"/>
    <property type="match status" value="1"/>
</dbReference>
<dbReference type="OrthoDB" id="108683at2"/>
<dbReference type="CDD" id="cd00200">
    <property type="entry name" value="WD40"/>
    <property type="match status" value="1"/>
</dbReference>
<dbReference type="PROSITE" id="PS50082">
    <property type="entry name" value="WD_REPEATS_2"/>
    <property type="match status" value="2"/>
</dbReference>
<proteinExistence type="predicted"/>
<evidence type="ECO:0000256" key="6">
    <source>
        <dbReference type="PROSITE-ProRule" id="PRU00221"/>
    </source>
</evidence>
<feature type="repeat" description="WD" evidence="6">
    <location>
        <begin position="325"/>
        <end position="366"/>
    </location>
</feature>
<dbReference type="GO" id="GO:0046872">
    <property type="term" value="F:metal ion binding"/>
    <property type="evidence" value="ECO:0007669"/>
    <property type="project" value="UniProtKB-KW"/>
</dbReference>
<dbReference type="GO" id="GO:0020037">
    <property type="term" value="F:heme binding"/>
    <property type="evidence" value="ECO:0007669"/>
    <property type="project" value="InterPro"/>
</dbReference>
<dbReference type="PANTHER" id="PTHR19848">
    <property type="entry name" value="WD40 REPEAT PROTEIN"/>
    <property type="match status" value="1"/>
</dbReference>
<evidence type="ECO:0000259" key="10">
    <source>
        <dbReference type="PROSITE" id="PS51007"/>
    </source>
</evidence>
<keyword evidence="4" id="KW-0677">Repeat</keyword>
<feature type="compositionally biased region" description="Polar residues" evidence="8">
    <location>
        <begin position="545"/>
        <end position="554"/>
    </location>
</feature>
<dbReference type="InterPro" id="IPR036909">
    <property type="entry name" value="Cyt_c-like_dom_sf"/>
</dbReference>
<dbReference type="InterPro" id="IPR001680">
    <property type="entry name" value="WD40_rpt"/>
</dbReference>
<evidence type="ECO:0000256" key="4">
    <source>
        <dbReference type="ARBA" id="ARBA00022737"/>
    </source>
</evidence>
<comment type="caution">
    <text evidence="11">The sequence shown here is derived from an EMBL/GenBank/DDBJ whole genome shotgun (WGS) entry which is preliminary data.</text>
</comment>
<keyword evidence="3 7" id="KW-0479">Metal-binding</keyword>
<reference evidence="11 12" key="1">
    <citation type="journal article" date="2010" name="J. Bacteriol.">
        <title>Genome sequence of Lentisphaera araneosa HTCC2155T, the type species of the order Lentisphaerales in the phylum Lentisphaerae.</title>
        <authorList>
            <person name="Thrash J.C."/>
            <person name="Cho J.C."/>
            <person name="Vergin K.L."/>
            <person name="Morris R.M."/>
            <person name="Giovannoni S.J."/>
        </authorList>
    </citation>
    <scope>NUCLEOTIDE SEQUENCE [LARGE SCALE GENOMIC DNA]</scope>
    <source>
        <strain evidence="11 12">HTCC2155</strain>
    </source>
</reference>
<dbReference type="InterPro" id="IPR024977">
    <property type="entry name" value="Apc4-like_WD40_dom"/>
</dbReference>
<dbReference type="PROSITE" id="PS50294">
    <property type="entry name" value="WD_REPEATS_REGION"/>
    <property type="match status" value="2"/>
</dbReference>
<dbReference type="eggNOG" id="COG2319">
    <property type="taxonomic scope" value="Bacteria"/>
</dbReference>
<dbReference type="Pfam" id="PF12894">
    <property type="entry name" value="ANAPC4_WD40"/>
    <property type="match status" value="1"/>
</dbReference>
<feature type="chain" id="PRO_5002692414" evidence="9">
    <location>
        <begin position="21"/>
        <end position="566"/>
    </location>
</feature>
<dbReference type="SUPFAM" id="SSF50978">
    <property type="entry name" value="WD40 repeat-like"/>
    <property type="match status" value="1"/>
</dbReference>
<evidence type="ECO:0000256" key="1">
    <source>
        <dbReference type="ARBA" id="ARBA00022574"/>
    </source>
</evidence>
<feature type="domain" description="Cytochrome c" evidence="10">
    <location>
        <begin position="24"/>
        <end position="114"/>
    </location>
</feature>
<feature type="repeat" description="WD" evidence="6">
    <location>
        <begin position="283"/>
        <end position="324"/>
    </location>
</feature>
<organism evidence="11 12">
    <name type="scientific">Lentisphaera araneosa HTCC2155</name>
    <dbReference type="NCBI Taxonomy" id="313628"/>
    <lineage>
        <taxon>Bacteria</taxon>
        <taxon>Pseudomonadati</taxon>
        <taxon>Lentisphaerota</taxon>
        <taxon>Lentisphaeria</taxon>
        <taxon>Lentisphaerales</taxon>
        <taxon>Lentisphaeraceae</taxon>
        <taxon>Lentisphaera</taxon>
    </lineage>
</organism>
<protein>
    <submittedName>
        <fullName evidence="11">WD40 repeat protein</fullName>
    </submittedName>
</protein>
<evidence type="ECO:0000256" key="3">
    <source>
        <dbReference type="ARBA" id="ARBA00022723"/>
    </source>
</evidence>
<evidence type="ECO:0000256" key="2">
    <source>
        <dbReference type="ARBA" id="ARBA00022617"/>
    </source>
</evidence>
<dbReference type="InterPro" id="IPR015943">
    <property type="entry name" value="WD40/YVTN_repeat-like_dom_sf"/>
</dbReference>
<dbReference type="InterPro" id="IPR009056">
    <property type="entry name" value="Cyt_c-like_dom"/>
</dbReference>
<dbReference type="EMBL" id="ABCK01000014">
    <property type="protein sequence ID" value="EDM26778.1"/>
    <property type="molecule type" value="Genomic_DNA"/>
</dbReference>
<gene>
    <name evidence="11" type="ORF">LNTAR_19065</name>
</gene>
<dbReference type="InterPro" id="IPR011429">
    <property type="entry name" value="Cyt_c_Planctomycete-type"/>
</dbReference>
<dbReference type="Pfam" id="PF07635">
    <property type="entry name" value="PSCyt1"/>
    <property type="match status" value="1"/>
</dbReference>
<dbReference type="SUPFAM" id="SSF46626">
    <property type="entry name" value="Cytochrome c"/>
    <property type="match status" value="1"/>
</dbReference>
<feature type="signal peptide" evidence="9">
    <location>
        <begin position="1"/>
        <end position="20"/>
    </location>
</feature>
<dbReference type="SMART" id="SM00320">
    <property type="entry name" value="WD40"/>
    <property type="match status" value="5"/>
</dbReference>
<evidence type="ECO:0000313" key="11">
    <source>
        <dbReference type="EMBL" id="EDM26778.1"/>
    </source>
</evidence>
<dbReference type="RefSeq" id="WP_007279556.1">
    <property type="nucleotide sequence ID" value="NZ_ABCK01000014.1"/>
</dbReference>
<dbReference type="PROSITE" id="PS51007">
    <property type="entry name" value="CYTC"/>
    <property type="match status" value="1"/>
</dbReference>
<evidence type="ECO:0000256" key="9">
    <source>
        <dbReference type="SAM" id="SignalP"/>
    </source>
</evidence>
<dbReference type="AlphaFoldDB" id="A6DNW9"/>
<name>A6DNW9_9BACT</name>
<dbReference type="STRING" id="313628.LNTAR_19065"/>
<dbReference type="InterPro" id="IPR036322">
    <property type="entry name" value="WD40_repeat_dom_sf"/>
</dbReference>
<dbReference type="Pfam" id="PF00400">
    <property type="entry name" value="WD40"/>
    <property type="match status" value="2"/>
</dbReference>
<accession>A6DNW9</accession>
<dbReference type="Gene3D" id="2.130.10.10">
    <property type="entry name" value="YVTN repeat-like/Quinoprotein amine dehydrogenase"/>
    <property type="match status" value="2"/>
</dbReference>